<dbReference type="NCBIfam" id="TIGR00200">
    <property type="entry name" value="cinA_nterm"/>
    <property type="match status" value="1"/>
</dbReference>
<dbReference type="Gene3D" id="3.90.950.20">
    <property type="entry name" value="CinA-like"/>
    <property type="match status" value="1"/>
</dbReference>
<name>A0A4R2TLT7_9FIRM</name>
<comment type="caution">
    <text evidence="3">The sequence shown here is derived from an EMBL/GenBank/DDBJ whole genome shotgun (WGS) entry which is preliminary data.</text>
</comment>
<dbReference type="InterPro" id="IPR036653">
    <property type="entry name" value="CinA-like_C"/>
</dbReference>
<evidence type="ECO:0000259" key="2">
    <source>
        <dbReference type="SMART" id="SM00852"/>
    </source>
</evidence>
<evidence type="ECO:0000313" key="4">
    <source>
        <dbReference type="Proteomes" id="UP000295504"/>
    </source>
</evidence>
<dbReference type="Gene3D" id="3.40.980.10">
    <property type="entry name" value="MoaB/Mog-like domain"/>
    <property type="match status" value="1"/>
</dbReference>
<dbReference type="HAMAP" id="MF_00226_B">
    <property type="entry name" value="CinA_B"/>
    <property type="match status" value="1"/>
</dbReference>
<feature type="domain" description="MoaB/Mog" evidence="2">
    <location>
        <begin position="4"/>
        <end position="170"/>
    </location>
</feature>
<dbReference type="Pfam" id="PF00994">
    <property type="entry name" value="MoCF_biosynth"/>
    <property type="match status" value="1"/>
</dbReference>
<dbReference type="Pfam" id="PF02464">
    <property type="entry name" value="CinA"/>
    <property type="match status" value="1"/>
</dbReference>
<dbReference type="NCBIfam" id="NF001813">
    <property type="entry name" value="PRK00549.1"/>
    <property type="match status" value="1"/>
</dbReference>
<accession>A0A4R2TLT7</accession>
<dbReference type="InterPro" id="IPR036425">
    <property type="entry name" value="MoaB/Mog-like_dom_sf"/>
</dbReference>
<dbReference type="Gene3D" id="3.30.70.2860">
    <property type="match status" value="1"/>
</dbReference>
<evidence type="ECO:0000256" key="1">
    <source>
        <dbReference type="HAMAP-Rule" id="MF_00226"/>
    </source>
</evidence>
<sequence>MKAEIIAIGTEIILGDIINSNGQYIAKKLAELGISTFYQTAVGDNAGRIKEVLEIAINRSDIVITTGGLGPTKDDLSKEIVAEYFNRELILNNDALEKVKAFFKNINRDMPQSNIKQAMLPIGSIIVNNDNGTAPGCIIEEGDKVVILLPGPPKELKGMFETTVFPYLTKYSDGIIKSKTLKVNGLGESQMEEMVQDIIEEQSNPTIAPYAKEGEVTLRITAKGATSADALNLIKPVENKVRERLGTYIYGEDESTIEDSVIKLLSENNLTISIAESCTGGLFSARLVNCPGASSVFMEGLVTYSNESKVKRLNVSEDTINKYGAVSEETAKEMAVKVAKLANTNIGLSVTGIAGPEGGTDEKPVGLVYLGLYIEGNVKSKRLMLWGDRQKIRNLTTLFGLGWLRREVLRNFKQI</sequence>
<organism evidence="3 4">
    <name type="scientific">Serpentinicella alkaliphila</name>
    <dbReference type="NCBI Taxonomy" id="1734049"/>
    <lineage>
        <taxon>Bacteria</taxon>
        <taxon>Bacillati</taxon>
        <taxon>Bacillota</taxon>
        <taxon>Clostridia</taxon>
        <taxon>Peptostreptococcales</taxon>
        <taxon>Natronincolaceae</taxon>
        <taxon>Serpentinicella</taxon>
    </lineage>
</organism>
<dbReference type="NCBIfam" id="TIGR00177">
    <property type="entry name" value="molyb_syn"/>
    <property type="match status" value="1"/>
</dbReference>
<reference evidence="3 4" key="1">
    <citation type="submission" date="2019-03" db="EMBL/GenBank/DDBJ databases">
        <title>Genomic Encyclopedia of Type Strains, Phase IV (KMG-IV): sequencing the most valuable type-strain genomes for metagenomic binning, comparative biology and taxonomic classification.</title>
        <authorList>
            <person name="Goeker M."/>
        </authorList>
    </citation>
    <scope>NUCLEOTIDE SEQUENCE [LARGE SCALE GENOMIC DNA]</scope>
    <source>
        <strain evidence="3 4">DSM 100013</strain>
    </source>
</reference>
<evidence type="ECO:0000313" key="3">
    <source>
        <dbReference type="EMBL" id="TCQ04670.1"/>
    </source>
</evidence>
<dbReference type="InterPro" id="IPR041424">
    <property type="entry name" value="CinA_KH"/>
</dbReference>
<dbReference type="InterPro" id="IPR008136">
    <property type="entry name" value="CinA_C"/>
</dbReference>
<dbReference type="CDD" id="cd00885">
    <property type="entry name" value="cinA"/>
    <property type="match status" value="1"/>
</dbReference>
<protein>
    <recommendedName>
        <fullName evidence="1">Putative competence-damage inducible protein</fullName>
    </recommendedName>
</protein>
<dbReference type="PIRSF" id="PIRSF006728">
    <property type="entry name" value="CinA"/>
    <property type="match status" value="1"/>
</dbReference>
<dbReference type="InterPro" id="IPR050101">
    <property type="entry name" value="CinA"/>
</dbReference>
<dbReference type="NCBIfam" id="TIGR00199">
    <property type="entry name" value="PncC_domain"/>
    <property type="match status" value="1"/>
</dbReference>
<dbReference type="SUPFAM" id="SSF142433">
    <property type="entry name" value="CinA-like"/>
    <property type="match status" value="1"/>
</dbReference>
<comment type="similarity">
    <text evidence="1">Belongs to the CinA family.</text>
</comment>
<dbReference type="RefSeq" id="WP_132847803.1">
    <property type="nucleotide sequence ID" value="NZ_CP058648.1"/>
</dbReference>
<dbReference type="SMART" id="SM00852">
    <property type="entry name" value="MoCF_biosynth"/>
    <property type="match status" value="1"/>
</dbReference>
<dbReference type="InterPro" id="IPR008135">
    <property type="entry name" value="Competence-induced_CinA"/>
</dbReference>
<dbReference type="Proteomes" id="UP000295504">
    <property type="component" value="Unassembled WGS sequence"/>
</dbReference>
<proteinExistence type="inferred from homology"/>
<gene>
    <name evidence="1" type="primary">cinA</name>
    <name evidence="3" type="ORF">EDD79_100674</name>
</gene>
<dbReference type="EMBL" id="SLYC01000006">
    <property type="protein sequence ID" value="TCQ04670.1"/>
    <property type="molecule type" value="Genomic_DNA"/>
</dbReference>
<dbReference type="InterPro" id="IPR001453">
    <property type="entry name" value="MoaB/Mog_dom"/>
</dbReference>
<dbReference type="OrthoDB" id="9801454at2"/>
<dbReference type="SUPFAM" id="SSF53218">
    <property type="entry name" value="Molybdenum cofactor biosynthesis proteins"/>
    <property type="match status" value="1"/>
</dbReference>
<dbReference type="PANTHER" id="PTHR13939:SF0">
    <property type="entry name" value="NMN AMIDOHYDROLASE-LIKE PROTEIN YFAY"/>
    <property type="match status" value="1"/>
</dbReference>
<dbReference type="PANTHER" id="PTHR13939">
    <property type="entry name" value="NICOTINAMIDE-NUCLEOTIDE AMIDOHYDROLASE PNCC"/>
    <property type="match status" value="1"/>
</dbReference>
<dbReference type="AlphaFoldDB" id="A0A4R2TLT7"/>
<dbReference type="Pfam" id="PF18146">
    <property type="entry name" value="CinA_KH"/>
    <property type="match status" value="1"/>
</dbReference>
<keyword evidence="4" id="KW-1185">Reference proteome</keyword>